<dbReference type="InterPro" id="IPR050188">
    <property type="entry name" value="RluA_PseudoU_synthase"/>
</dbReference>
<keyword evidence="3 5" id="KW-0413">Isomerase</keyword>
<name>A0A5C5ZCG0_9BACT</name>
<feature type="active site" evidence="2">
    <location>
        <position position="114"/>
    </location>
</feature>
<evidence type="ECO:0000256" key="3">
    <source>
        <dbReference type="RuleBase" id="RU362028"/>
    </source>
</evidence>
<protein>
    <recommendedName>
        <fullName evidence="3">Pseudouridine synthase</fullName>
        <ecNumber evidence="3">5.4.99.-</ecNumber>
    </recommendedName>
</protein>
<comment type="function">
    <text evidence="3">Responsible for synthesis of pseudouridine from uracil.</text>
</comment>
<sequence length="290" mass="32351">MAFIDFLCLYHPPTPREAWLSWIEAGDISIDSFPARAARIVREGERFTHVMRGVTEPDVNASIGILFEDDAVIVVDKPAPLPIHPCGRFNRNTLLSMLENVYGGAKLRIAHRLDANTTGVVLLCRTAKAAGFIQPQFERREVQKLYFARVEGTVPWDEHCCELPIANSAGRKQMRRNVGARCADENGQPARTDFQVAGRLGDGTTLVYAKPVTGRTNQIRVHLWTLGYPIMGDLLYRADGELGDQQTLSIDDPPLCLHAKQLSLVDPTTLRRTAFKSDDPSWWAVPTDTE</sequence>
<proteinExistence type="inferred from homology"/>
<dbReference type="NCBIfam" id="TIGR00005">
    <property type="entry name" value="rluA_subfam"/>
    <property type="match status" value="1"/>
</dbReference>
<reference evidence="5 6" key="1">
    <citation type="submission" date="2019-02" db="EMBL/GenBank/DDBJ databases">
        <title>Deep-cultivation of Planctomycetes and their phenomic and genomic characterization uncovers novel biology.</title>
        <authorList>
            <person name="Wiegand S."/>
            <person name="Jogler M."/>
            <person name="Boedeker C."/>
            <person name="Pinto D."/>
            <person name="Vollmers J."/>
            <person name="Rivas-Marin E."/>
            <person name="Kohn T."/>
            <person name="Peeters S.H."/>
            <person name="Heuer A."/>
            <person name="Rast P."/>
            <person name="Oberbeckmann S."/>
            <person name="Bunk B."/>
            <person name="Jeske O."/>
            <person name="Meyerdierks A."/>
            <person name="Storesund J.E."/>
            <person name="Kallscheuer N."/>
            <person name="Luecker S."/>
            <person name="Lage O.M."/>
            <person name="Pohl T."/>
            <person name="Merkel B.J."/>
            <person name="Hornburger P."/>
            <person name="Mueller R.-W."/>
            <person name="Bruemmer F."/>
            <person name="Labrenz M."/>
            <person name="Spormann A.M."/>
            <person name="Op Den Camp H."/>
            <person name="Overmann J."/>
            <person name="Amann R."/>
            <person name="Jetten M.S.M."/>
            <person name="Mascher T."/>
            <person name="Medema M.H."/>
            <person name="Devos D.P."/>
            <person name="Kaster A.-K."/>
            <person name="Ovreas L."/>
            <person name="Rohde M."/>
            <person name="Galperin M.Y."/>
            <person name="Jogler C."/>
        </authorList>
    </citation>
    <scope>NUCLEOTIDE SEQUENCE [LARGE SCALE GENOMIC DNA]</scope>
    <source>
        <strain evidence="5 6">CA13</strain>
    </source>
</reference>
<dbReference type="Proteomes" id="UP000315010">
    <property type="component" value="Unassembled WGS sequence"/>
</dbReference>
<dbReference type="InterPro" id="IPR006224">
    <property type="entry name" value="PsdUridine_synth_RluA-like_CS"/>
</dbReference>
<dbReference type="AlphaFoldDB" id="A0A5C5ZCG0"/>
<dbReference type="PANTHER" id="PTHR21600:SF84">
    <property type="entry name" value="PSEUDOURIDINE SYNTHASE RSUA_RLUA-LIKE DOMAIN-CONTAINING PROTEIN"/>
    <property type="match status" value="1"/>
</dbReference>
<evidence type="ECO:0000313" key="5">
    <source>
        <dbReference type="EMBL" id="TWT84491.1"/>
    </source>
</evidence>
<dbReference type="SUPFAM" id="SSF55120">
    <property type="entry name" value="Pseudouridine synthase"/>
    <property type="match status" value="1"/>
</dbReference>
<evidence type="ECO:0000256" key="2">
    <source>
        <dbReference type="PIRSR" id="PIRSR606225-1"/>
    </source>
</evidence>
<dbReference type="GO" id="GO:0009982">
    <property type="term" value="F:pseudouridine synthase activity"/>
    <property type="evidence" value="ECO:0007669"/>
    <property type="project" value="InterPro"/>
</dbReference>
<dbReference type="Pfam" id="PF00849">
    <property type="entry name" value="PseudoU_synth_2"/>
    <property type="match status" value="1"/>
</dbReference>
<evidence type="ECO:0000256" key="1">
    <source>
        <dbReference type="ARBA" id="ARBA00010876"/>
    </source>
</evidence>
<dbReference type="GO" id="GO:0140098">
    <property type="term" value="F:catalytic activity, acting on RNA"/>
    <property type="evidence" value="ECO:0007669"/>
    <property type="project" value="UniProtKB-ARBA"/>
</dbReference>
<keyword evidence="6" id="KW-1185">Reference proteome</keyword>
<comment type="catalytic activity">
    <reaction evidence="3">
        <text>a uridine in RNA = a pseudouridine in RNA</text>
        <dbReference type="Rhea" id="RHEA:48348"/>
        <dbReference type="Rhea" id="RHEA-COMP:12068"/>
        <dbReference type="Rhea" id="RHEA-COMP:12069"/>
        <dbReference type="ChEBI" id="CHEBI:65314"/>
        <dbReference type="ChEBI" id="CHEBI:65315"/>
    </reaction>
</comment>
<evidence type="ECO:0000313" key="6">
    <source>
        <dbReference type="Proteomes" id="UP000315010"/>
    </source>
</evidence>
<dbReference type="GO" id="GO:0003723">
    <property type="term" value="F:RNA binding"/>
    <property type="evidence" value="ECO:0007669"/>
    <property type="project" value="InterPro"/>
</dbReference>
<dbReference type="GO" id="GO:0000455">
    <property type="term" value="P:enzyme-directed rRNA pseudouridine synthesis"/>
    <property type="evidence" value="ECO:0007669"/>
    <property type="project" value="TreeGrafter"/>
</dbReference>
<dbReference type="InterPro" id="IPR006225">
    <property type="entry name" value="PsdUridine_synth_RluC/D"/>
</dbReference>
<dbReference type="PROSITE" id="PS01129">
    <property type="entry name" value="PSI_RLU"/>
    <property type="match status" value="1"/>
</dbReference>
<dbReference type="InterPro" id="IPR006145">
    <property type="entry name" value="PsdUridine_synth_RsuA/RluA"/>
</dbReference>
<comment type="caution">
    <text evidence="5">The sequence shown here is derived from an EMBL/GenBank/DDBJ whole genome shotgun (WGS) entry which is preliminary data.</text>
</comment>
<gene>
    <name evidence="5" type="primary">rluA_1</name>
    <name evidence="5" type="ORF">CA13_59700</name>
</gene>
<dbReference type="Gene3D" id="3.30.2350.10">
    <property type="entry name" value="Pseudouridine synthase"/>
    <property type="match status" value="1"/>
</dbReference>
<accession>A0A5C5ZCG0</accession>
<dbReference type="EC" id="5.4.99.-" evidence="3"/>
<dbReference type="EMBL" id="SJPJ01000001">
    <property type="protein sequence ID" value="TWT84491.1"/>
    <property type="molecule type" value="Genomic_DNA"/>
</dbReference>
<dbReference type="InterPro" id="IPR020103">
    <property type="entry name" value="PsdUridine_synth_cat_dom_sf"/>
</dbReference>
<evidence type="ECO:0000259" key="4">
    <source>
        <dbReference type="Pfam" id="PF00849"/>
    </source>
</evidence>
<feature type="domain" description="Pseudouridine synthase RsuA/RluA-like" evidence="4">
    <location>
        <begin position="72"/>
        <end position="223"/>
    </location>
</feature>
<dbReference type="PANTHER" id="PTHR21600">
    <property type="entry name" value="MITOCHONDRIAL RNA PSEUDOURIDINE SYNTHASE"/>
    <property type="match status" value="1"/>
</dbReference>
<organism evidence="5 6">
    <name type="scientific">Novipirellula herctigrandis</name>
    <dbReference type="NCBI Taxonomy" id="2527986"/>
    <lineage>
        <taxon>Bacteria</taxon>
        <taxon>Pseudomonadati</taxon>
        <taxon>Planctomycetota</taxon>
        <taxon>Planctomycetia</taxon>
        <taxon>Pirellulales</taxon>
        <taxon>Pirellulaceae</taxon>
        <taxon>Novipirellula</taxon>
    </lineage>
</organism>
<comment type="similarity">
    <text evidence="1 3">Belongs to the pseudouridine synthase RluA family.</text>
</comment>